<feature type="repeat" description="WD" evidence="5">
    <location>
        <begin position="62"/>
        <end position="103"/>
    </location>
</feature>
<dbReference type="Gene3D" id="2.130.10.10">
    <property type="entry name" value="YVTN repeat-like/Quinoprotein amine dehydrogenase"/>
    <property type="match status" value="1"/>
</dbReference>
<dbReference type="AlphaFoldDB" id="A0A8X6IHN2"/>
<evidence type="ECO:0000256" key="1">
    <source>
        <dbReference type="ARBA" id="ARBA00004123"/>
    </source>
</evidence>
<dbReference type="Proteomes" id="UP000886998">
    <property type="component" value="Unassembled WGS sequence"/>
</dbReference>
<dbReference type="InterPro" id="IPR001680">
    <property type="entry name" value="WD40_rpt"/>
</dbReference>
<feature type="compositionally biased region" description="Basic and acidic residues" evidence="6">
    <location>
        <begin position="449"/>
        <end position="466"/>
    </location>
</feature>
<proteinExistence type="predicted"/>
<evidence type="ECO:0000256" key="4">
    <source>
        <dbReference type="ARBA" id="ARBA00023242"/>
    </source>
</evidence>
<dbReference type="SUPFAM" id="SSF117289">
    <property type="entry name" value="Nucleoporin domain"/>
    <property type="match status" value="1"/>
</dbReference>
<dbReference type="PANTHER" id="PTHR44040:SF1">
    <property type="entry name" value="RETINOBLASTOMA-BINDING PROTEIN 5"/>
    <property type="match status" value="1"/>
</dbReference>
<dbReference type="PROSITE" id="PS50294">
    <property type="entry name" value="WD_REPEATS_REGION"/>
    <property type="match status" value="1"/>
</dbReference>
<evidence type="ECO:0000313" key="7">
    <source>
        <dbReference type="EMBL" id="GFS46378.1"/>
    </source>
</evidence>
<gene>
    <name evidence="7" type="primary">Rbbp5</name>
    <name evidence="7" type="ORF">TNIN_355252</name>
</gene>
<dbReference type="EMBL" id="BMAV01025987">
    <property type="protein sequence ID" value="GFS46378.1"/>
    <property type="molecule type" value="Genomic_DNA"/>
</dbReference>
<comment type="caution">
    <text evidence="7">The sequence shown here is derived from an EMBL/GenBank/DDBJ whole genome shotgun (WGS) entry which is preliminary data.</text>
</comment>
<sequence length="523" mass="58646">MNLELLESFGQNYPEEFDGALDCISLAVTCAFNKHGTLLAVGCNDGRIVLWDFLTRGIAKIICAHIHPVCSLSWSRTGHKLLSASTDNSVSMWDVLSGECEYRYRFQSPILKVQFHPRNDKMLLVCPMKHAAILVNVDENHSIVPLDDESDLNIVASFDRKGRHIYTGNAKGKILALSVPDLKLIASFRVMTGTSNTTSIKSIEFARRGDYFLVNAADRIIRVYASHEVLTCGKDGEPEPMQKLQDLVNKTMWKKCCFSGDGEYICAGSARQHSLYIWEKSIGNLVKILHGTKGELLLDVVWHPVRPIIASISSGVVSIWAQPQVENWSAFAPDFKELDENVEYEERESEFDVEDEDKSPQLHTEKQDEDEIVDVVTIEPIAAFCSSDDETTDTSALLYLPISPEIDDPEEGWGPGEMGEEVQSKRQASDQNSSKKKRTKIIDMILENAPKDETHPLLSAKSKDKVNQQAKKTGKSRQHRGSSHSESKTTHRSKHGNKKEKMSKDNRIPSANPFHMKTLMTQS</sequence>
<name>A0A8X6IHN2_9ARAC</name>
<dbReference type="OrthoDB" id="196858at2759"/>
<dbReference type="PANTHER" id="PTHR44040">
    <property type="entry name" value="RETINOBLASTOMA-BINDING PROTEIN 5"/>
    <property type="match status" value="1"/>
</dbReference>
<keyword evidence="2 5" id="KW-0853">WD repeat</keyword>
<evidence type="ECO:0000256" key="6">
    <source>
        <dbReference type="SAM" id="MobiDB-lite"/>
    </source>
</evidence>
<comment type="subcellular location">
    <subcellularLocation>
        <location evidence="1">Nucleus</location>
    </subcellularLocation>
</comment>
<feature type="compositionally biased region" description="Basic residues" evidence="6">
    <location>
        <begin position="472"/>
        <end position="482"/>
    </location>
</feature>
<evidence type="ECO:0000256" key="3">
    <source>
        <dbReference type="ARBA" id="ARBA00022737"/>
    </source>
</evidence>
<dbReference type="InterPro" id="IPR037850">
    <property type="entry name" value="RBBP5/Swd1"/>
</dbReference>
<dbReference type="PROSITE" id="PS00678">
    <property type="entry name" value="WD_REPEATS_1"/>
    <property type="match status" value="1"/>
</dbReference>
<keyword evidence="3" id="KW-0677">Repeat</keyword>
<feature type="region of interest" description="Disordered" evidence="6">
    <location>
        <begin position="403"/>
        <end position="523"/>
    </location>
</feature>
<dbReference type="GO" id="GO:0048188">
    <property type="term" value="C:Set1C/COMPASS complex"/>
    <property type="evidence" value="ECO:0007669"/>
    <property type="project" value="InterPro"/>
</dbReference>
<evidence type="ECO:0000256" key="5">
    <source>
        <dbReference type="PROSITE-ProRule" id="PRU00221"/>
    </source>
</evidence>
<feature type="region of interest" description="Disordered" evidence="6">
    <location>
        <begin position="343"/>
        <end position="370"/>
    </location>
</feature>
<organism evidence="7 8">
    <name type="scientific">Trichonephila inaurata madagascariensis</name>
    <dbReference type="NCBI Taxonomy" id="2747483"/>
    <lineage>
        <taxon>Eukaryota</taxon>
        <taxon>Metazoa</taxon>
        <taxon>Ecdysozoa</taxon>
        <taxon>Arthropoda</taxon>
        <taxon>Chelicerata</taxon>
        <taxon>Arachnida</taxon>
        <taxon>Araneae</taxon>
        <taxon>Araneomorphae</taxon>
        <taxon>Entelegynae</taxon>
        <taxon>Araneoidea</taxon>
        <taxon>Nephilidae</taxon>
        <taxon>Trichonephila</taxon>
        <taxon>Trichonephila inaurata</taxon>
    </lineage>
</organism>
<keyword evidence="4" id="KW-0539">Nucleus</keyword>
<dbReference type="Pfam" id="PF00400">
    <property type="entry name" value="WD40"/>
    <property type="match status" value="2"/>
</dbReference>
<protein>
    <submittedName>
        <fullName evidence="7">Retinoblastoma-binding protein 5 homolog</fullName>
    </submittedName>
</protein>
<reference evidence="7" key="1">
    <citation type="submission" date="2020-08" db="EMBL/GenBank/DDBJ databases">
        <title>Multicomponent nature underlies the extraordinary mechanical properties of spider dragline silk.</title>
        <authorList>
            <person name="Kono N."/>
            <person name="Nakamura H."/>
            <person name="Mori M."/>
            <person name="Yoshida Y."/>
            <person name="Ohtoshi R."/>
            <person name="Malay A.D."/>
            <person name="Moran D.A.P."/>
            <person name="Tomita M."/>
            <person name="Numata K."/>
            <person name="Arakawa K."/>
        </authorList>
    </citation>
    <scope>NUCLEOTIDE SEQUENCE</scope>
</reference>
<dbReference type="InterPro" id="IPR015943">
    <property type="entry name" value="WD40/YVTN_repeat-like_dom_sf"/>
</dbReference>
<evidence type="ECO:0000256" key="2">
    <source>
        <dbReference type="ARBA" id="ARBA00022574"/>
    </source>
</evidence>
<keyword evidence="8" id="KW-1185">Reference proteome</keyword>
<feature type="compositionally biased region" description="Acidic residues" evidence="6">
    <location>
        <begin position="343"/>
        <end position="357"/>
    </location>
</feature>
<dbReference type="PROSITE" id="PS50082">
    <property type="entry name" value="WD_REPEATS_2"/>
    <property type="match status" value="1"/>
</dbReference>
<evidence type="ECO:0000313" key="8">
    <source>
        <dbReference type="Proteomes" id="UP000886998"/>
    </source>
</evidence>
<accession>A0A8X6IHN2</accession>
<dbReference type="InterPro" id="IPR019775">
    <property type="entry name" value="WD40_repeat_CS"/>
</dbReference>
<dbReference type="SMART" id="SM00320">
    <property type="entry name" value="WD40"/>
    <property type="match status" value="6"/>
</dbReference>